<dbReference type="GO" id="GO:0016787">
    <property type="term" value="F:hydrolase activity"/>
    <property type="evidence" value="ECO:0007669"/>
    <property type="project" value="UniProtKB-KW"/>
</dbReference>
<evidence type="ECO:0000313" key="6">
    <source>
        <dbReference type="Proteomes" id="UP000077552"/>
    </source>
</evidence>
<keyword evidence="1 3" id="KW-0732">Signal</keyword>
<dbReference type="InterPro" id="IPR029052">
    <property type="entry name" value="Metallo-depent_PP-like"/>
</dbReference>
<evidence type="ECO:0000256" key="1">
    <source>
        <dbReference type="ARBA" id="ARBA00022729"/>
    </source>
</evidence>
<dbReference type="AlphaFoldDB" id="A0A1A9LAI0"/>
<dbReference type="Gene3D" id="2.40.160.50">
    <property type="entry name" value="membrane protein fhac: a member of the omp85/tpsb transporter family"/>
    <property type="match status" value="1"/>
</dbReference>
<dbReference type="Pfam" id="PF00149">
    <property type="entry name" value="Metallophos"/>
    <property type="match status" value="1"/>
</dbReference>
<evidence type="ECO:0000313" key="5">
    <source>
        <dbReference type="EMBL" id="OAD89974.1"/>
    </source>
</evidence>
<dbReference type="Proteomes" id="UP000077552">
    <property type="component" value="Unassembled WGS sequence"/>
</dbReference>
<dbReference type="Gene3D" id="3.60.21.10">
    <property type="match status" value="1"/>
</dbReference>
<keyword evidence="6" id="KW-1185">Reference proteome</keyword>
<evidence type="ECO:0000256" key="2">
    <source>
        <dbReference type="ARBA" id="ARBA00022801"/>
    </source>
</evidence>
<organism evidence="5 6">
    <name type="scientific">Aequorivita soesokkakensis</name>
    <dbReference type="NCBI Taxonomy" id="1385699"/>
    <lineage>
        <taxon>Bacteria</taxon>
        <taxon>Pseudomonadati</taxon>
        <taxon>Bacteroidota</taxon>
        <taxon>Flavobacteriia</taxon>
        <taxon>Flavobacteriales</taxon>
        <taxon>Flavobacteriaceae</taxon>
        <taxon>Aequorivita</taxon>
    </lineage>
</organism>
<reference evidence="5 6" key="1">
    <citation type="submission" date="2016-05" db="EMBL/GenBank/DDBJ databases">
        <title>Genome sequencing of Vitellibacter soesokkakensis RSSK-12.</title>
        <authorList>
            <person name="Thevarajoo S."/>
            <person name="Selvaratnam C."/>
            <person name="Goh K.M."/>
            <person name="Chan K.-G."/>
            <person name="Chong C.S."/>
        </authorList>
    </citation>
    <scope>NUCLEOTIDE SEQUENCE [LARGE SCALE GENOMIC DNA]</scope>
    <source>
        <strain evidence="5 6">RSSK-12</strain>
    </source>
</reference>
<feature type="signal peptide" evidence="3">
    <location>
        <begin position="1"/>
        <end position="21"/>
    </location>
</feature>
<keyword evidence="2" id="KW-0378">Hydrolase</keyword>
<proteinExistence type="predicted"/>
<sequence>MIFKKVYFLFFIVFISSCATYAPQFKDKEANPVYPSEKKIEKTFYLVGDAGLSPMGGMSDALITFQNYLKNEKTSGNYTIFLGDNIYPAGMDPEGHPRRKESENMIDAQHKAVVNYNGQTIFIPGNHEWYNGGVLGVAREENYVESKFPEQDAFRPSNGCPLESIEVSDNIQLIIIDTQWFLEDWDKNPTINEMCDIKTREKFFIELQLELEKNQNKTVVFAMHHPMFTNGNHGGYFALEKHLYPTQKKIPLPILSSLIVQVRSQGGVSVQDRYNELYNNLMTRLQQLVKNNKRLVFVSGHDHNLQYIEKEGFHQIVSGAGSKESYAATGEDGFFSTGKQGFAVLDVFDDGSSWVRYYVKGENYKPELLFQKEVIPASKNFDVSKYPEIFPQEYTVPIYKQDSISEPLFFKTVWGAKYKQAYSQPVNAKVASLDTLFGGLRVVQEGNEGDYNSLLLADKNGNQYRMRAMQKNALQISKKLVFEDNNTKPSEVEKPDVPSLKGQNASFYTASHPYAVMAIPDMAQAINVFYTTPQLFYVPKQKRLGNYNENFGDDLYLISIEPSERSEGEGLFKYPDDVETTDDILIKLRKTGNVFVDEENYIKSRLFDMLIGDWDREPDHWQWAEYYNSYKKNVYVPIPKNRDNAFSSFDGNIFDFTRSLFNGSKQTHVYGKNLTDLRWFNKEGVILDRALLENSGRGQWKYLAKVLQDSITDSVIEKAFGKIPQEVQDESLEEIKQKLKARKKNLVEIADSYYTYLSTLQTIIGTDYDDLFEITRMPDGKTNIRSFTTINGVKSDTLTDRTYSNKDTKEIWIYGLGGKDKFTVTGKENNLIYIRIIGGQDEDIYSLKEGRRVKVYDYESKPSIVEEKEGGTLRFTDVYNLNTYDYRKQIDRSQGLVSAIGYNPDDGFRAALQYVYRVDNFQRNPFSQKHVVNAAYFTDINSFELSYSGEFANIQDDLNLSFGARLTSPNFKMNFFGFGNETQNFQDSEGFEYNRVEVQHISANIGLLRNSNFGSFFKLQTTFDGYEVNNSPTNFISNINLENKGETNFFGTLEGIYNYRSYDDILNPTLGMLFDLNVGITDNLKDTDDIFGFIKSRIGFYNTLVKNRTLVLKTTVNYQLNIGDRYQFYQAANLGGDNGLRGYREQRFTGKSFLVGSADVRYSLPKFKIGLIPLQTGIFAGTDLGRVWLPEEDSKKWHNSYGGGFWITGSGGLNANLSLFNSIEGTRLTFGLGFDF</sequence>
<dbReference type="PANTHER" id="PTHR10161:SF14">
    <property type="entry name" value="TARTRATE-RESISTANT ACID PHOSPHATASE TYPE 5"/>
    <property type="match status" value="1"/>
</dbReference>
<evidence type="ECO:0000256" key="3">
    <source>
        <dbReference type="SAM" id="SignalP"/>
    </source>
</evidence>
<dbReference type="OrthoDB" id="333971at2"/>
<dbReference type="PANTHER" id="PTHR10161">
    <property type="entry name" value="TARTRATE-RESISTANT ACID PHOSPHATASE TYPE 5"/>
    <property type="match status" value="1"/>
</dbReference>
<dbReference type="STRING" id="1385699.A7A78_08245"/>
<dbReference type="InterPro" id="IPR004843">
    <property type="entry name" value="Calcineurin-like_PHP"/>
</dbReference>
<dbReference type="EMBL" id="LXIE01000051">
    <property type="protein sequence ID" value="OAD89974.1"/>
    <property type="molecule type" value="Genomic_DNA"/>
</dbReference>
<evidence type="ECO:0000259" key="4">
    <source>
        <dbReference type="Pfam" id="PF00149"/>
    </source>
</evidence>
<dbReference type="SUPFAM" id="SSF56300">
    <property type="entry name" value="Metallo-dependent phosphatases"/>
    <property type="match status" value="1"/>
</dbReference>
<name>A0A1A9LAI0_9FLAO</name>
<protein>
    <submittedName>
        <fullName evidence="5">Phosphoesterase</fullName>
    </submittedName>
</protein>
<dbReference type="RefSeq" id="WP_068763228.1">
    <property type="nucleotide sequence ID" value="NZ_LXIE01000051.1"/>
</dbReference>
<gene>
    <name evidence="5" type="ORF">A7A78_08245</name>
</gene>
<feature type="domain" description="Calcineurin-like phosphoesterase" evidence="4">
    <location>
        <begin position="44"/>
        <end position="243"/>
    </location>
</feature>
<dbReference type="PROSITE" id="PS51257">
    <property type="entry name" value="PROKAR_LIPOPROTEIN"/>
    <property type="match status" value="1"/>
</dbReference>
<comment type="caution">
    <text evidence="5">The sequence shown here is derived from an EMBL/GenBank/DDBJ whole genome shotgun (WGS) entry which is preliminary data.</text>
</comment>
<accession>A0A1A9LAI0</accession>
<dbReference type="InterPro" id="IPR051558">
    <property type="entry name" value="Metallophosphoesterase_PAP"/>
</dbReference>
<feature type="chain" id="PRO_5008391971" evidence="3">
    <location>
        <begin position="22"/>
        <end position="1236"/>
    </location>
</feature>